<feature type="compositionally biased region" description="Basic and acidic residues" evidence="2">
    <location>
        <begin position="185"/>
        <end position="211"/>
    </location>
</feature>
<name>A0A3L6S060_PANMI</name>
<proteinExistence type="predicted"/>
<evidence type="ECO:0000313" key="3">
    <source>
        <dbReference type="EMBL" id="RLN12049.1"/>
    </source>
</evidence>
<reference evidence="4" key="1">
    <citation type="journal article" date="2019" name="Nat. Commun.">
        <title>The genome of broomcorn millet.</title>
        <authorList>
            <person name="Zou C."/>
            <person name="Miki D."/>
            <person name="Li D."/>
            <person name="Tang Q."/>
            <person name="Xiao L."/>
            <person name="Rajput S."/>
            <person name="Deng P."/>
            <person name="Jia W."/>
            <person name="Huang R."/>
            <person name="Zhang M."/>
            <person name="Sun Y."/>
            <person name="Hu J."/>
            <person name="Fu X."/>
            <person name="Schnable P.S."/>
            <person name="Li F."/>
            <person name="Zhang H."/>
            <person name="Feng B."/>
            <person name="Zhu X."/>
            <person name="Liu R."/>
            <person name="Schnable J.C."/>
            <person name="Zhu J.-K."/>
            <person name="Zhang H."/>
        </authorList>
    </citation>
    <scope>NUCLEOTIDE SEQUENCE [LARGE SCALE GENOMIC DNA]</scope>
</reference>
<feature type="region of interest" description="Disordered" evidence="2">
    <location>
        <begin position="1"/>
        <end position="24"/>
    </location>
</feature>
<dbReference type="Proteomes" id="UP000275267">
    <property type="component" value="Unassembled WGS sequence"/>
</dbReference>
<feature type="region of interest" description="Disordered" evidence="2">
    <location>
        <begin position="354"/>
        <end position="382"/>
    </location>
</feature>
<comment type="caution">
    <text evidence="3">The sequence shown here is derived from an EMBL/GenBank/DDBJ whole genome shotgun (WGS) entry which is preliminary data.</text>
</comment>
<keyword evidence="4" id="KW-1185">Reference proteome</keyword>
<accession>A0A3L6S060</accession>
<evidence type="ECO:0000256" key="1">
    <source>
        <dbReference type="SAM" id="Coils"/>
    </source>
</evidence>
<dbReference type="AlphaFoldDB" id="A0A3L6S060"/>
<feature type="compositionally biased region" description="Basic and acidic residues" evidence="2">
    <location>
        <begin position="364"/>
        <end position="382"/>
    </location>
</feature>
<feature type="coiled-coil region" evidence="1">
    <location>
        <begin position="54"/>
        <end position="100"/>
    </location>
</feature>
<evidence type="ECO:0000256" key="2">
    <source>
        <dbReference type="SAM" id="MobiDB-lite"/>
    </source>
</evidence>
<keyword evidence="1" id="KW-0175">Coiled coil</keyword>
<protein>
    <submittedName>
        <fullName evidence="3">Retrotransposon protein, putative, unclassified</fullName>
    </submittedName>
</protein>
<gene>
    <name evidence="3" type="ORF">C2845_PM09G12870</name>
</gene>
<feature type="region of interest" description="Disordered" evidence="2">
    <location>
        <begin position="154"/>
        <end position="245"/>
    </location>
</feature>
<dbReference type="EMBL" id="PQIB02000006">
    <property type="protein sequence ID" value="RLN12049.1"/>
    <property type="molecule type" value="Genomic_DNA"/>
</dbReference>
<evidence type="ECO:0000313" key="4">
    <source>
        <dbReference type="Proteomes" id="UP000275267"/>
    </source>
</evidence>
<sequence length="382" mass="44057">MEKLCFSDLNRPSVDQIGSDTVPEPQAGYWEDLFTLPPNQVSSPDRWEISIVSSNEATVEGEDEEAKRQRLQRNQNCQDRHNNKAAIDQAEEDLRNADGRNPRVVPRHTLATPQNIDDDFVLECDGQNIFATPSANLAAAFEVQRLRKDYSALRAQSNSSRHSTARHHDGNEVNQLDLRANLGNRDVRPVNNDRHRERDEDERERRRRYDEEYGPPGTNRGGQAHHGNANQRPHGPPQALIDLDDDVTGDLDGFSAFSNLLRGVSWPSTFKPVGIDKFDCSVTQQPNESLRDYNKWYFTNRNMITDVDDRDVIHYFHQGLHNIKLWRKMFESNPKTIFEMMVVVNKHADMEDAEKAHCHHKNQCHSDDRPKQRHDDRQRPDG</sequence>
<dbReference type="OrthoDB" id="1740536at2759"/>
<organism evidence="3 4">
    <name type="scientific">Panicum miliaceum</name>
    <name type="common">Proso millet</name>
    <name type="synonym">Broomcorn millet</name>
    <dbReference type="NCBI Taxonomy" id="4540"/>
    <lineage>
        <taxon>Eukaryota</taxon>
        <taxon>Viridiplantae</taxon>
        <taxon>Streptophyta</taxon>
        <taxon>Embryophyta</taxon>
        <taxon>Tracheophyta</taxon>
        <taxon>Spermatophyta</taxon>
        <taxon>Magnoliopsida</taxon>
        <taxon>Liliopsida</taxon>
        <taxon>Poales</taxon>
        <taxon>Poaceae</taxon>
        <taxon>PACMAD clade</taxon>
        <taxon>Panicoideae</taxon>
        <taxon>Panicodae</taxon>
        <taxon>Paniceae</taxon>
        <taxon>Panicinae</taxon>
        <taxon>Panicum</taxon>
        <taxon>Panicum sect. Panicum</taxon>
    </lineage>
</organism>